<comment type="caution">
    <text evidence="1">The sequence shown here is derived from an EMBL/GenBank/DDBJ whole genome shotgun (WGS) entry which is preliminary data.</text>
</comment>
<keyword evidence="2" id="KW-1185">Reference proteome</keyword>
<dbReference type="RefSeq" id="WP_301240160.1">
    <property type="nucleotide sequence ID" value="NZ_JANRHH010000052.1"/>
</dbReference>
<gene>
    <name evidence="1" type="ORF">NWF35_14870</name>
</gene>
<protein>
    <submittedName>
        <fullName evidence="1">Uncharacterized protein</fullName>
    </submittedName>
</protein>
<dbReference type="Proteomes" id="UP001174196">
    <property type="component" value="Unassembled WGS sequence"/>
</dbReference>
<evidence type="ECO:0000313" key="1">
    <source>
        <dbReference type="EMBL" id="MDN4595150.1"/>
    </source>
</evidence>
<organism evidence="1 2">
    <name type="scientific">Polycladomyces subterraneus</name>
    <dbReference type="NCBI Taxonomy" id="1016997"/>
    <lineage>
        <taxon>Bacteria</taxon>
        <taxon>Bacillati</taxon>
        <taxon>Bacillota</taxon>
        <taxon>Bacilli</taxon>
        <taxon>Bacillales</taxon>
        <taxon>Thermoactinomycetaceae</taxon>
        <taxon>Polycladomyces</taxon>
    </lineage>
</organism>
<dbReference type="EMBL" id="JANRHH010000052">
    <property type="protein sequence ID" value="MDN4595150.1"/>
    <property type="molecule type" value="Genomic_DNA"/>
</dbReference>
<sequence>MKPETVIYMIHTINKNERGRAVESYKLRGTHSPKVYTLGPRGCQIVGKTLGIKVEYYPFSKRQGRHYCGINDILYRIVKALGIDNVIQRVKWWNTRGAKQVIFNEWAQTLAQLGRPWDEEQAKEGI</sequence>
<proteinExistence type="predicted"/>
<reference evidence="1" key="1">
    <citation type="submission" date="2022-08" db="EMBL/GenBank/DDBJ databases">
        <title>Polycladomyces zharkentsis sp. nov., a novel thermophilic CMC and starch-degrading bacterium isolated from a geothermal spring in Kazakhstan.</title>
        <authorList>
            <person name="Mashzhan A."/>
            <person name="Kistaubaeva A."/>
            <person name="Javier-Lopez R."/>
            <person name="Birkeland N.-K."/>
        </authorList>
    </citation>
    <scope>NUCLEOTIDE SEQUENCE</scope>
    <source>
        <strain evidence="1">KSR 13</strain>
    </source>
</reference>
<name>A0ABT8IQY8_9BACL</name>
<evidence type="ECO:0000313" key="2">
    <source>
        <dbReference type="Proteomes" id="UP001174196"/>
    </source>
</evidence>
<accession>A0ABT8IQY8</accession>